<sequence>MAIYCDPNCYSCCDHCTHFCCLVDKEDLDLNIEYAGVCTLHSMPMDIDELCGDFFCRAAKDKGIGYFGIVGEQSKGPYVLDAEFFAEHELEGWIFKA</sequence>
<accession>A0ABX8DJH7</accession>
<dbReference type="Proteomes" id="UP000676428">
    <property type="component" value="Chromosome"/>
</dbReference>
<organism evidence="1 2">
    <name type="scientific">Shewanella dokdonensis</name>
    <dbReference type="NCBI Taxonomy" id="712036"/>
    <lineage>
        <taxon>Bacteria</taxon>
        <taxon>Pseudomonadati</taxon>
        <taxon>Pseudomonadota</taxon>
        <taxon>Gammaproteobacteria</taxon>
        <taxon>Alteromonadales</taxon>
        <taxon>Shewanellaceae</taxon>
        <taxon>Shewanella</taxon>
    </lineage>
</organism>
<proteinExistence type="predicted"/>
<protein>
    <recommendedName>
        <fullName evidence="3">DUF3795 domain-containing protein</fullName>
    </recommendedName>
</protein>
<reference evidence="1 2" key="1">
    <citation type="journal article" date="2012" name="Int. J. Syst. Evol. Microbiol.">
        <title>Shewanella dokdonensis sp. nov., isolated from seawater.</title>
        <authorList>
            <person name="Sung H.R."/>
            <person name="Yoon J.H."/>
            <person name="Ghim S.Y."/>
        </authorList>
    </citation>
    <scope>NUCLEOTIDE SEQUENCE [LARGE SCALE GENOMIC DNA]</scope>
    <source>
        <strain evidence="1 2">DSM 23626</strain>
    </source>
</reference>
<evidence type="ECO:0008006" key="3">
    <source>
        <dbReference type="Google" id="ProtNLM"/>
    </source>
</evidence>
<evidence type="ECO:0000313" key="2">
    <source>
        <dbReference type="Proteomes" id="UP000676428"/>
    </source>
</evidence>
<gene>
    <name evidence="1" type="ORF">KHX94_06005</name>
</gene>
<keyword evidence="2" id="KW-1185">Reference proteome</keyword>
<dbReference type="EMBL" id="CP074572">
    <property type="protein sequence ID" value="QVK24141.1"/>
    <property type="molecule type" value="Genomic_DNA"/>
</dbReference>
<evidence type="ECO:0000313" key="1">
    <source>
        <dbReference type="EMBL" id="QVK24141.1"/>
    </source>
</evidence>
<name>A0ABX8DJH7_9GAMM</name>
<dbReference type="RefSeq" id="WP_213682751.1">
    <property type="nucleotide sequence ID" value="NZ_CP074572.1"/>
</dbReference>